<dbReference type="Gene3D" id="3.40.50.720">
    <property type="entry name" value="NAD(P)-binding Rossmann-like Domain"/>
    <property type="match status" value="1"/>
</dbReference>
<dbReference type="InterPro" id="IPR055170">
    <property type="entry name" value="GFO_IDH_MocA-like_dom"/>
</dbReference>
<dbReference type="InterPro" id="IPR051317">
    <property type="entry name" value="Gfo/Idh/MocA_oxidoreduct"/>
</dbReference>
<dbReference type="PANTHER" id="PTHR43708:SF8">
    <property type="entry name" value="OXIDOREDUCTASE"/>
    <property type="match status" value="1"/>
</dbReference>
<accession>A0AAE9ZV79</accession>
<organism evidence="3 4">
    <name type="scientific">Synoicihabitans lomoniglobus</name>
    <dbReference type="NCBI Taxonomy" id="2909285"/>
    <lineage>
        <taxon>Bacteria</taxon>
        <taxon>Pseudomonadati</taxon>
        <taxon>Verrucomicrobiota</taxon>
        <taxon>Opitutia</taxon>
        <taxon>Opitutales</taxon>
        <taxon>Opitutaceae</taxon>
        <taxon>Synoicihabitans</taxon>
    </lineage>
</organism>
<dbReference type="SUPFAM" id="SSF55347">
    <property type="entry name" value="Glyceraldehyde-3-phosphate dehydrogenase-like, C-terminal domain"/>
    <property type="match status" value="1"/>
</dbReference>
<dbReference type="Gene3D" id="3.30.360.10">
    <property type="entry name" value="Dihydrodipicolinate Reductase, domain 2"/>
    <property type="match status" value="1"/>
</dbReference>
<dbReference type="KEGG" id="slom:PXH66_15240"/>
<dbReference type="Pfam" id="PF01408">
    <property type="entry name" value="GFO_IDH_MocA"/>
    <property type="match status" value="1"/>
</dbReference>
<sequence>MNVALLGLQHPHSALLLATFQELPEISRIDLWDSDPSVVANPPLPRCAKATAPTSALDAVLAQPDLTFVMVCVRHDQSAAIALQVIAAGKHLLIEKPVGLNAVEVQRVQAAADRAGVVAAVLYLRRHHPCIVAARELVNSGALGAPLSIESRFITTQVKFRDPASWLFNRAQAGGGILLWLGCHNLDMMQYVAGEEIVEVSAMMATRSGEAIDVEDTVSLSFKFRSGAIGTFNAGYALAYSGSGYDNVAGYDCYFAYYARHGKIVWPDLVPRLLIERPPRDGESPAREETFTMPPSQIYGARAGETFFAQFFAAMQGRADSPAPLSAALQTARIVEAAAESSRQGRFMPVASPVEIGGSATTY</sequence>
<name>A0AAE9ZV79_9BACT</name>
<dbReference type="RefSeq" id="WP_330929896.1">
    <property type="nucleotide sequence ID" value="NZ_CP119075.1"/>
</dbReference>
<dbReference type="SUPFAM" id="SSF51735">
    <property type="entry name" value="NAD(P)-binding Rossmann-fold domains"/>
    <property type="match status" value="1"/>
</dbReference>
<proteinExistence type="predicted"/>
<protein>
    <submittedName>
        <fullName evidence="3">Gfo/Idh/MocA family oxidoreductase</fullName>
    </submittedName>
</protein>
<evidence type="ECO:0000259" key="1">
    <source>
        <dbReference type="Pfam" id="PF01408"/>
    </source>
</evidence>
<evidence type="ECO:0000259" key="2">
    <source>
        <dbReference type="Pfam" id="PF22725"/>
    </source>
</evidence>
<dbReference type="PANTHER" id="PTHR43708">
    <property type="entry name" value="CONSERVED EXPRESSED OXIDOREDUCTASE (EUROFUNG)"/>
    <property type="match status" value="1"/>
</dbReference>
<reference evidence="3" key="1">
    <citation type="submission" date="2023-03" db="EMBL/GenBank/DDBJ databases">
        <title>Lomoglobus Profundus gen. nov., sp. nov., a novel member of the phylum Verrucomicrobia, isolated from deep-marine sediment of South China Sea.</title>
        <authorList>
            <person name="Ahmad T."/>
            <person name="Ishaq S.E."/>
            <person name="Wang F."/>
        </authorList>
    </citation>
    <scope>NUCLEOTIDE SEQUENCE</scope>
    <source>
        <strain evidence="3">LMO-M01</strain>
    </source>
</reference>
<dbReference type="InterPro" id="IPR036291">
    <property type="entry name" value="NAD(P)-bd_dom_sf"/>
</dbReference>
<evidence type="ECO:0000313" key="4">
    <source>
        <dbReference type="Proteomes" id="UP001218638"/>
    </source>
</evidence>
<dbReference type="EMBL" id="CP119075">
    <property type="protein sequence ID" value="WED63689.1"/>
    <property type="molecule type" value="Genomic_DNA"/>
</dbReference>
<dbReference type="Proteomes" id="UP001218638">
    <property type="component" value="Chromosome"/>
</dbReference>
<dbReference type="Pfam" id="PF22725">
    <property type="entry name" value="GFO_IDH_MocA_C3"/>
    <property type="match status" value="1"/>
</dbReference>
<gene>
    <name evidence="3" type="ORF">PXH66_15240</name>
</gene>
<feature type="domain" description="Gfo/Idh/MocA-like oxidoreductase N-terminal" evidence="1">
    <location>
        <begin position="52"/>
        <end position="121"/>
    </location>
</feature>
<evidence type="ECO:0000313" key="3">
    <source>
        <dbReference type="EMBL" id="WED63689.1"/>
    </source>
</evidence>
<dbReference type="GO" id="GO:0000166">
    <property type="term" value="F:nucleotide binding"/>
    <property type="evidence" value="ECO:0007669"/>
    <property type="project" value="InterPro"/>
</dbReference>
<keyword evidence="4" id="KW-1185">Reference proteome</keyword>
<dbReference type="AlphaFoldDB" id="A0AAE9ZV79"/>
<dbReference type="InterPro" id="IPR000683">
    <property type="entry name" value="Gfo/Idh/MocA-like_OxRdtase_N"/>
</dbReference>
<feature type="domain" description="GFO/IDH/MocA-like oxidoreductase" evidence="2">
    <location>
        <begin position="132"/>
        <end position="241"/>
    </location>
</feature>